<accession>H1SH89</accession>
<gene>
    <name evidence="2" type="ORF">OR16_38979</name>
</gene>
<dbReference type="AlphaFoldDB" id="H1SH89"/>
<protein>
    <submittedName>
        <fullName evidence="2">Uncharacterized protein</fullName>
    </submittedName>
</protein>
<comment type="caution">
    <text evidence="2">The sequence shown here is derived from an EMBL/GenBank/DDBJ whole genome shotgun (WGS) entry which is preliminary data.</text>
</comment>
<proteinExistence type="predicted"/>
<evidence type="ECO:0000313" key="2">
    <source>
        <dbReference type="EMBL" id="EHP38080.1"/>
    </source>
</evidence>
<name>H1SH89_9BURK</name>
<dbReference type="EMBL" id="AHJE01000147">
    <property type="protein sequence ID" value="EHP38080.1"/>
    <property type="molecule type" value="Genomic_DNA"/>
</dbReference>
<evidence type="ECO:0000313" key="3">
    <source>
        <dbReference type="Proteomes" id="UP000005808"/>
    </source>
</evidence>
<feature type="region of interest" description="Disordered" evidence="1">
    <location>
        <begin position="25"/>
        <end position="52"/>
    </location>
</feature>
<dbReference type="Proteomes" id="UP000005808">
    <property type="component" value="Unassembled WGS sequence"/>
</dbReference>
<reference evidence="2 3" key="1">
    <citation type="journal article" date="2012" name="J. Bacteriol.">
        <title>De Novo Genome Project of Cupriavidus basilensis OR16.</title>
        <authorList>
            <person name="Cserhati M."/>
            <person name="Kriszt B."/>
            <person name="Szoboszlay S."/>
            <person name="Toth A."/>
            <person name="Szabo I."/>
            <person name="Tancsics A."/>
            <person name="Nagy I."/>
            <person name="Horvath B."/>
            <person name="Nagy I."/>
            <person name="Kukolya J."/>
        </authorList>
    </citation>
    <scope>NUCLEOTIDE SEQUENCE [LARGE SCALE GENOMIC DNA]</scope>
    <source>
        <strain evidence="2 3">OR16</strain>
    </source>
</reference>
<sequence length="73" mass="7055">MSIGPVLPSPNTALAGTCAASRACHHAAPPPTAAQASTAEPISNARRQRVGAAATGAVRLAAGAGPAGTTRRN</sequence>
<evidence type="ECO:0000256" key="1">
    <source>
        <dbReference type="SAM" id="MobiDB-lite"/>
    </source>
</evidence>
<organism evidence="2 3">
    <name type="scientific">Cupriavidus basilensis OR16</name>
    <dbReference type="NCBI Taxonomy" id="1127483"/>
    <lineage>
        <taxon>Bacteria</taxon>
        <taxon>Pseudomonadati</taxon>
        <taxon>Pseudomonadota</taxon>
        <taxon>Betaproteobacteria</taxon>
        <taxon>Burkholderiales</taxon>
        <taxon>Burkholderiaceae</taxon>
        <taxon>Cupriavidus</taxon>
    </lineage>
</organism>